<feature type="domain" description="BEACH" evidence="4">
    <location>
        <begin position="343"/>
        <end position="616"/>
    </location>
</feature>
<dbReference type="KEGG" id="bvg:104889161"/>
<organism evidence="5 6">
    <name type="scientific">Beta vulgaris subsp. vulgaris</name>
    <name type="common">Beet</name>
    <dbReference type="NCBI Taxonomy" id="3555"/>
    <lineage>
        <taxon>Eukaryota</taxon>
        <taxon>Viridiplantae</taxon>
        <taxon>Streptophyta</taxon>
        <taxon>Embryophyta</taxon>
        <taxon>Tracheophyta</taxon>
        <taxon>Spermatophyta</taxon>
        <taxon>Magnoliopsida</taxon>
        <taxon>eudicotyledons</taxon>
        <taxon>Gunneridae</taxon>
        <taxon>Pentapetalae</taxon>
        <taxon>Caryophyllales</taxon>
        <taxon>Chenopodiaceae</taxon>
        <taxon>Betoideae</taxon>
        <taxon>Beta</taxon>
    </lineage>
</organism>
<dbReference type="PANTHER" id="PTHR46866:SF1">
    <property type="entry name" value="GH12955P"/>
    <property type="match status" value="1"/>
</dbReference>
<dbReference type="Proteomes" id="UP000035740">
    <property type="component" value="Chromosome 3"/>
</dbReference>
<feature type="repeat" description="WD" evidence="3">
    <location>
        <begin position="1531"/>
        <end position="1564"/>
    </location>
</feature>
<gene>
    <name evidence="5" type="ORF">BVRB_3g059860</name>
</gene>
<dbReference type="InterPro" id="IPR015943">
    <property type="entry name" value="WD40/YVTN_repeat-like_dom_sf"/>
</dbReference>
<dbReference type="InterPro" id="IPR001680">
    <property type="entry name" value="WD40_rpt"/>
</dbReference>
<evidence type="ECO:0000313" key="6">
    <source>
        <dbReference type="Proteomes" id="UP000035740"/>
    </source>
</evidence>
<dbReference type="GO" id="GO:0042742">
    <property type="term" value="P:defense response to bacterium"/>
    <property type="evidence" value="ECO:0007669"/>
    <property type="project" value="EnsemblPlants"/>
</dbReference>
<keyword evidence="6" id="KW-1185">Reference proteome</keyword>
<keyword evidence="1 3" id="KW-0853">WD repeat</keyword>
<dbReference type="Pfam" id="PF02138">
    <property type="entry name" value="Beach"/>
    <property type="match status" value="1"/>
</dbReference>
<dbReference type="SUPFAM" id="SSF50978">
    <property type="entry name" value="WD40 repeat-like"/>
    <property type="match status" value="1"/>
</dbReference>
<dbReference type="SUPFAM" id="SSF81837">
    <property type="entry name" value="BEACH domain"/>
    <property type="match status" value="1"/>
</dbReference>
<dbReference type="InterPro" id="IPR011009">
    <property type="entry name" value="Kinase-like_dom_sf"/>
</dbReference>
<evidence type="ECO:0000256" key="1">
    <source>
        <dbReference type="ARBA" id="ARBA00022574"/>
    </source>
</evidence>
<evidence type="ECO:0000256" key="3">
    <source>
        <dbReference type="PROSITE-ProRule" id="PRU00221"/>
    </source>
</evidence>
<protein>
    <recommendedName>
        <fullName evidence="4">BEACH domain-containing protein</fullName>
    </recommendedName>
</protein>
<dbReference type="PROSITE" id="PS50082">
    <property type="entry name" value="WD_REPEATS_2"/>
    <property type="match status" value="1"/>
</dbReference>
<proteinExistence type="predicted"/>
<dbReference type="OrthoDB" id="29306at2759"/>
<reference evidence="5 6" key="1">
    <citation type="journal article" date="2014" name="Nature">
        <title>The genome of the recently domesticated crop plant sugar beet (Beta vulgaris).</title>
        <authorList>
            <person name="Dohm J.C."/>
            <person name="Minoche A.E."/>
            <person name="Holtgrawe D."/>
            <person name="Capella-Gutierrez S."/>
            <person name="Zakrzewski F."/>
            <person name="Tafer H."/>
            <person name="Rupp O."/>
            <person name="Sorensen T.R."/>
            <person name="Stracke R."/>
            <person name="Reinhardt R."/>
            <person name="Goesmann A."/>
            <person name="Kraft T."/>
            <person name="Schulz B."/>
            <person name="Stadler P.F."/>
            <person name="Schmidt T."/>
            <person name="Gabaldon T."/>
            <person name="Lehrach H."/>
            <person name="Weisshaar B."/>
            <person name="Himmelbauer H."/>
        </authorList>
    </citation>
    <scope>NUCLEOTIDE SEQUENCE [LARGE SCALE GENOMIC DNA]</scope>
    <source>
        <tissue evidence="5">Taproot</tissue>
    </source>
</reference>
<dbReference type="eggNOG" id="KOG1786">
    <property type="taxonomic scope" value="Eukaryota"/>
</dbReference>
<dbReference type="InterPro" id="IPR036372">
    <property type="entry name" value="BEACH_dom_sf"/>
</dbReference>
<sequence length="1659" mass="184789">MEENMCIDCLKRRIQSDFSNKLTFSYPISDSALPFASRAVVQMSNSDGEVSSEFMLVYLPRQEDDCITRYVDGHIYDDEHIEKQGYSCQSNDVEVGDDNSYSSSSSWKKSTALLYAGMRTGACDFYCENSFCYYSGRFSCLRTITALAPCAFVGNCTFSAIESIASNISSGWLEDDILRSLSVMMEGKATGRASQNFLGLLGIPSFRDDQVPGCLRHPNLVPVLGLLKLPGYTSAVYPKAPHTLENILHYSPEALNSEWHTRFLIYQLVSALNYIHGLGLSHGNIRPSMVMLGSSSWAWLSIFDRPHVQYASDKNDEDSLVSAPTRESCSTHECLSKSLYADLNLSSSVDWPTDFYKWWKGEISNFEYLLILNRLAGRRWGDYTFHTVMPWIIDFSVKPDENCNVGWRDLSKSKWRLAKGDEQLNFTYATSEIPHHVSDECLSELAVCSYKARRLPLSVLRMAVRTVYEPNEYPSTMQRLYQWTPDECIPEFYCDHQIFYSLHSGMSDLAVPTWAGSPQEFTKLHREALESERISREIHNWIDITFGYKMSGQPAVAAKNVMLPSSQPTIPRSIGRRQLFTQPHPVRWGYTKKTRDTVVEGPVSLLRENLFDNSDKPVYCRTDYLRKIEEAAAFCEHSRHLTPMYSEDIVKRSSVGQESLNQDSECHATKATDNTFSICRLPDVDASSLLEYLEEDESCRGGYQELLLWAQQSSCQKRLSTSVAKDIFSLGCVIAELYLRKPLFDSVSLSSYVDNGALPGMLRELPLHVKILVEACMQKDWMRRPSAKTLLESPYFPATVKSTYLFVAPLQLLAKDGSRLHYAANFAKKGALRAMGTFAAEICATYCLPLLHNSLSDAEVEWVYILLKETLKCLQPKAVKRLVLPSIRKILQATGYSHLKVSLLQDSFVREMWNHVGKQIYLEAIHPLVILNLLNSPHKSSASAAAVLLIGSSEELGVPISVQQTILPLIYCFGKGLCADGTDALVRIGAVMGESFVVSQILPLLKNVVRSCIDTSAINKPEPLQSWNSLALVDCLFVLNGLIALLQKEVVVRELLEDQSCLFVLILMQSNFELPVLQAAAATLITVCQQIGPDLTAVHVVPHLKELFDDLAFSQDSSSIPGFLGKSYRTSKLRPAEEAQIESRMDLVSLLYPSLATLLGIEKLRQCCATWLLLEKYLLVRHQWKWEFTGDCSRSISGNMDAIKATNKENVKSKYNPTKLLMNGVGWAVPQSQGIKGSNGMVLHEHFYEVHQTSVERNSESSKVGKCEPWFWFPSPASSWQGPEFLARAGTLKDELPWKIKASVVHSVRAHHGALRSLIVDQDECTVFTAGVGPGYKGMVQRWDLSTVDCVSGYYGHDEVVNDICILPYSGRVASCDGTIHVWNSQTGKAMSIISESPANLAQPSVPSSSAMRVNSDQASMLNSYPHSSGNFSGIDGSLYTCMHFLESVDKLVVGTGNGSLRFVDITLGEKLHMWSSESTDYGFPSLVSAICSCGSDKMQSASSHSWIAVGLGSGNCRLLDARSGNVIASWRAHDGYVTKLAAPEDHLLVSSSLDKTLRIWDLRKSMPPQPTVYKGHTDSILDFSVWGQDVVSISKNKIGLSSLAGTADEYGQHRIVRQALHTTDRGSRNMSVLSSIAILPFSRLFIVGTEDGQLKICS</sequence>
<dbReference type="EMBL" id="KQ090062">
    <property type="protein sequence ID" value="KMT15451.1"/>
    <property type="molecule type" value="Genomic_DNA"/>
</dbReference>
<dbReference type="Gene3D" id="1.10.1540.10">
    <property type="entry name" value="BEACH domain"/>
    <property type="match status" value="1"/>
</dbReference>
<dbReference type="SMART" id="SM01026">
    <property type="entry name" value="Beach"/>
    <property type="match status" value="1"/>
</dbReference>
<dbReference type="PROSITE" id="PS00678">
    <property type="entry name" value="WD_REPEATS_1"/>
    <property type="match status" value="1"/>
</dbReference>
<name>A0A0J8FHR6_BETVV</name>
<dbReference type="InterPro" id="IPR036322">
    <property type="entry name" value="WD40_repeat_dom_sf"/>
</dbReference>
<dbReference type="SUPFAM" id="SSF56112">
    <property type="entry name" value="Protein kinase-like (PK-like)"/>
    <property type="match status" value="2"/>
</dbReference>
<dbReference type="Pfam" id="PF00400">
    <property type="entry name" value="WD40"/>
    <property type="match status" value="2"/>
</dbReference>
<evidence type="ECO:0000259" key="4">
    <source>
        <dbReference type="PROSITE" id="PS50197"/>
    </source>
</evidence>
<dbReference type="SMART" id="SM00320">
    <property type="entry name" value="WD40"/>
    <property type="match status" value="5"/>
</dbReference>
<evidence type="ECO:0000256" key="2">
    <source>
        <dbReference type="ARBA" id="ARBA00022737"/>
    </source>
</evidence>
<dbReference type="Gene3D" id="2.130.10.10">
    <property type="entry name" value="YVTN repeat-like/Quinoprotein amine dehydrogenase"/>
    <property type="match status" value="2"/>
</dbReference>
<dbReference type="InterPro" id="IPR000409">
    <property type="entry name" value="BEACH_dom"/>
</dbReference>
<dbReference type="PROSITE" id="PS50197">
    <property type="entry name" value="BEACH"/>
    <property type="match status" value="1"/>
</dbReference>
<dbReference type="Gene3D" id="1.10.510.10">
    <property type="entry name" value="Transferase(Phosphotransferase) domain 1"/>
    <property type="match status" value="2"/>
</dbReference>
<dbReference type="InterPro" id="IPR019775">
    <property type="entry name" value="WD40_repeat_CS"/>
</dbReference>
<dbReference type="GO" id="GO:0006623">
    <property type="term" value="P:protein targeting to vacuole"/>
    <property type="evidence" value="ECO:0007669"/>
    <property type="project" value="EnsemblPlants"/>
</dbReference>
<dbReference type="PANTHER" id="PTHR46866">
    <property type="entry name" value="GH12955P"/>
    <property type="match status" value="1"/>
</dbReference>
<dbReference type="CDD" id="cd06071">
    <property type="entry name" value="Beach"/>
    <property type="match status" value="1"/>
</dbReference>
<dbReference type="OMA" id="NKMESCA"/>
<dbReference type="InterPro" id="IPR011989">
    <property type="entry name" value="ARM-like"/>
</dbReference>
<dbReference type="Gramene" id="KMT15451">
    <property type="protein sequence ID" value="KMT15451"/>
    <property type="gene ID" value="BVRB_3g059860"/>
</dbReference>
<keyword evidence="2" id="KW-0677">Repeat</keyword>
<dbReference type="PROSITE" id="PS50294">
    <property type="entry name" value="WD_REPEATS_REGION"/>
    <property type="match status" value="1"/>
</dbReference>
<dbReference type="Gene3D" id="1.25.10.10">
    <property type="entry name" value="Leucine-rich Repeat Variant"/>
    <property type="match status" value="1"/>
</dbReference>
<accession>A0A0J8FHR6</accession>
<evidence type="ECO:0000313" key="5">
    <source>
        <dbReference type="EMBL" id="KMT15451.1"/>
    </source>
</evidence>